<keyword evidence="2" id="KW-1185">Reference proteome</keyword>
<evidence type="ECO:0000313" key="1">
    <source>
        <dbReference type="EMBL" id="CAH0560564.1"/>
    </source>
</evidence>
<accession>A0A9P0BCM6</accession>
<proteinExistence type="predicted"/>
<evidence type="ECO:0008006" key="3">
    <source>
        <dbReference type="Google" id="ProtNLM"/>
    </source>
</evidence>
<protein>
    <recommendedName>
        <fullName evidence="3">Peptidase aspartic putative domain-containing protein</fullName>
    </recommendedName>
</protein>
<evidence type="ECO:0000313" key="2">
    <source>
        <dbReference type="Proteomes" id="UP001154078"/>
    </source>
</evidence>
<dbReference type="EMBL" id="OV121138">
    <property type="protein sequence ID" value="CAH0560564.1"/>
    <property type="molecule type" value="Genomic_DNA"/>
</dbReference>
<dbReference type="Proteomes" id="UP001154078">
    <property type="component" value="Chromosome 7"/>
</dbReference>
<dbReference type="PANTHER" id="PTHR47331">
    <property type="entry name" value="PHD-TYPE DOMAIN-CONTAINING PROTEIN"/>
    <property type="match status" value="1"/>
</dbReference>
<dbReference type="AlphaFoldDB" id="A0A9P0BCM6"/>
<name>A0A9P0BCM6_BRAAE</name>
<dbReference type="OrthoDB" id="6778453at2759"/>
<organism evidence="1 2">
    <name type="scientific">Brassicogethes aeneus</name>
    <name type="common">Rape pollen beetle</name>
    <name type="synonym">Meligethes aeneus</name>
    <dbReference type="NCBI Taxonomy" id="1431903"/>
    <lineage>
        <taxon>Eukaryota</taxon>
        <taxon>Metazoa</taxon>
        <taxon>Ecdysozoa</taxon>
        <taxon>Arthropoda</taxon>
        <taxon>Hexapoda</taxon>
        <taxon>Insecta</taxon>
        <taxon>Pterygota</taxon>
        <taxon>Neoptera</taxon>
        <taxon>Endopterygota</taxon>
        <taxon>Coleoptera</taxon>
        <taxon>Polyphaga</taxon>
        <taxon>Cucujiformia</taxon>
        <taxon>Nitidulidae</taxon>
        <taxon>Meligethinae</taxon>
        <taxon>Brassicogethes</taxon>
    </lineage>
</organism>
<sequence>MAAIELMGIKTDSWGPIISCLISKKWDAETNRLYESSIKDPLVIQCLEDQINFLRNRFQSLEATPNSPRLTATNAAQNKRHKIVCSFCQDQHTISYCPKFRGLSGTARSQAIREKNLCNNCLWHDAAAKCTSERRCAVCSRRHHTLLHFEKTEHKTQSKSPIVLLANALIKATTVSGGVEYARVLIDQGSQAFLITEEAATLLALPRQKVSTDLSGVGDGDIKTSSQQVTLTCSPRFPSTFKLTTNLLVLPKLTRTLPEKSFDIDMEQWQNKVLADPTLGWSRNELKK</sequence>
<gene>
    <name evidence="1" type="ORF">MELIAE_LOCUS10298</name>
</gene>
<dbReference type="PANTHER" id="PTHR47331:SF5">
    <property type="entry name" value="RIBONUCLEASE H"/>
    <property type="match status" value="1"/>
</dbReference>
<reference evidence="1" key="1">
    <citation type="submission" date="2021-12" db="EMBL/GenBank/DDBJ databases">
        <authorList>
            <person name="King R."/>
        </authorList>
    </citation>
    <scope>NUCLEOTIDE SEQUENCE</scope>
</reference>